<name>A0A5M8P0Y0_9BACT</name>
<sequence length="36" mass="4140">MQGFPVFCATLVGFQKRLFENANFHFPFKFLCVGVV</sequence>
<organism evidence="1 2">
    <name type="scientific">Candidatus Ordinivivax streblomastigis</name>
    <dbReference type="NCBI Taxonomy" id="2540710"/>
    <lineage>
        <taxon>Bacteria</taxon>
        <taxon>Pseudomonadati</taxon>
        <taxon>Bacteroidota</taxon>
        <taxon>Bacteroidia</taxon>
        <taxon>Bacteroidales</taxon>
        <taxon>Candidatus Ordinivivax</taxon>
    </lineage>
</organism>
<protein>
    <submittedName>
        <fullName evidence="1">Uncharacterized protein</fullName>
    </submittedName>
</protein>
<dbReference type="AlphaFoldDB" id="A0A5M8P0Y0"/>
<accession>A0A5M8P0Y0</accession>
<dbReference type="Proteomes" id="UP000324575">
    <property type="component" value="Unassembled WGS sequence"/>
</dbReference>
<comment type="caution">
    <text evidence="1">The sequence shown here is derived from an EMBL/GenBank/DDBJ whole genome shotgun (WGS) entry which is preliminary data.</text>
</comment>
<evidence type="ECO:0000313" key="2">
    <source>
        <dbReference type="Proteomes" id="UP000324575"/>
    </source>
</evidence>
<dbReference type="EMBL" id="SNRX01000010">
    <property type="protein sequence ID" value="KAA6302087.1"/>
    <property type="molecule type" value="Genomic_DNA"/>
</dbReference>
<evidence type="ECO:0000313" key="1">
    <source>
        <dbReference type="EMBL" id="KAA6302087.1"/>
    </source>
</evidence>
<reference evidence="1 2" key="1">
    <citation type="submission" date="2019-03" db="EMBL/GenBank/DDBJ databases">
        <title>Single cell metagenomics reveals metabolic interactions within the superorganism composed of flagellate Streblomastix strix and complex community of Bacteroidetes bacteria on its surface.</title>
        <authorList>
            <person name="Treitli S.C."/>
            <person name="Kolisko M."/>
            <person name="Husnik F."/>
            <person name="Keeling P."/>
            <person name="Hampl V."/>
        </authorList>
    </citation>
    <scope>NUCLEOTIDE SEQUENCE [LARGE SCALE GENOMIC DNA]</scope>
    <source>
        <strain evidence="1">St1</strain>
    </source>
</reference>
<gene>
    <name evidence="1" type="ORF">EZS26_001688</name>
</gene>
<proteinExistence type="predicted"/>